<evidence type="ECO:0000256" key="5">
    <source>
        <dbReference type="SAM" id="MobiDB-lite"/>
    </source>
</evidence>
<dbReference type="PANTHER" id="PTHR21367:SF1">
    <property type="entry name" value="ARGINYL-TRNA--PROTEIN TRANSFERASE 1"/>
    <property type="match status" value="1"/>
</dbReference>
<evidence type="ECO:0000256" key="1">
    <source>
        <dbReference type="ARBA" id="ARBA00022490"/>
    </source>
</evidence>
<accession>A0A3S2VWJ4</accession>
<feature type="domain" description="N-end aminoacyl transferase N-terminal" evidence="6">
    <location>
        <begin position="17"/>
        <end position="86"/>
    </location>
</feature>
<dbReference type="SUPFAM" id="SSF55729">
    <property type="entry name" value="Acyl-CoA N-acyltransferases (Nat)"/>
    <property type="match status" value="1"/>
</dbReference>
<keyword evidence="2 4" id="KW-0808">Transferase</keyword>
<dbReference type="AlphaFoldDB" id="A0A3S2VWJ4"/>
<dbReference type="OrthoDB" id="9782022at2"/>
<keyword evidence="3 4" id="KW-0012">Acyltransferase</keyword>
<dbReference type="PANTHER" id="PTHR21367">
    <property type="entry name" value="ARGININE-TRNA-PROTEIN TRANSFERASE 1"/>
    <property type="match status" value="1"/>
</dbReference>
<dbReference type="InterPro" id="IPR007471">
    <property type="entry name" value="N-end_Aminoacyl_Trfase_N"/>
</dbReference>
<proteinExistence type="inferred from homology"/>
<evidence type="ECO:0000313" key="9">
    <source>
        <dbReference type="Proteomes" id="UP000282837"/>
    </source>
</evidence>
<dbReference type="GO" id="GO:0008914">
    <property type="term" value="F:leucyl-tRNA--protein transferase activity"/>
    <property type="evidence" value="ECO:0007669"/>
    <property type="project" value="UniProtKB-UniRule"/>
</dbReference>
<dbReference type="Proteomes" id="UP000282837">
    <property type="component" value="Unassembled WGS sequence"/>
</dbReference>
<sequence>MTAPVRFPRFFVTAPAACPYLDGRTERKVFTELKGPHADALNDALGRIGFRRSQTVAYRPSCTDCSACVSVRVVAGEFQANSTQKRNLKRNSDLVASVCHPWSTAEQFALLQRYLTARHPGGGMATMDEVDYADMVEHTPVTSYVIEYREPSQDALPGRLVGACLTDRQGDGLSMIYSFYDPEHATRTGLGNYIILDHIRRAASEGLPYVYLGYWVEGSERMQYKVRYRPLERLGRDGWHRFTDDEQDQLIRDAAENAGKGGAGKRGRGGQGGGEKLPMPDSSSFSPWTGGSSF</sequence>
<dbReference type="EMBL" id="SACO01000001">
    <property type="protein sequence ID" value="RVU07637.1"/>
    <property type="molecule type" value="Genomic_DNA"/>
</dbReference>
<comment type="function">
    <text evidence="4">Functions in the N-end rule pathway of protein degradation where it conjugates Leu from its aminoacyl-tRNA to the N-termini of proteins containing an N-terminal aspartate or glutamate.</text>
</comment>
<comment type="similarity">
    <text evidence="4">Belongs to the R-transferase family. Bpt subfamily.</text>
</comment>
<feature type="region of interest" description="Disordered" evidence="5">
    <location>
        <begin position="251"/>
        <end position="294"/>
    </location>
</feature>
<comment type="subcellular location">
    <subcellularLocation>
        <location evidence="4">Cytoplasm</location>
    </subcellularLocation>
</comment>
<dbReference type="InterPro" id="IPR017138">
    <property type="entry name" value="Asp_Glu_LeuTrfase"/>
</dbReference>
<organism evidence="8 9">
    <name type="scientific">Novosphingobium umbonatum</name>
    <dbReference type="NCBI Taxonomy" id="1908524"/>
    <lineage>
        <taxon>Bacteria</taxon>
        <taxon>Pseudomonadati</taxon>
        <taxon>Pseudomonadota</taxon>
        <taxon>Alphaproteobacteria</taxon>
        <taxon>Sphingomonadales</taxon>
        <taxon>Sphingomonadaceae</taxon>
        <taxon>Novosphingobium</taxon>
    </lineage>
</organism>
<evidence type="ECO:0000256" key="3">
    <source>
        <dbReference type="ARBA" id="ARBA00023315"/>
    </source>
</evidence>
<comment type="caution">
    <text evidence="8">The sequence shown here is derived from an EMBL/GenBank/DDBJ whole genome shotgun (WGS) entry which is preliminary data.</text>
</comment>
<keyword evidence="9" id="KW-1185">Reference proteome</keyword>
<dbReference type="NCBIfam" id="NF002346">
    <property type="entry name" value="PRK01305.2-3"/>
    <property type="match status" value="1"/>
</dbReference>
<dbReference type="InterPro" id="IPR007472">
    <property type="entry name" value="N-end_Aminoacyl_Trfase_C"/>
</dbReference>
<reference evidence="8 9" key="1">
    <citation type="submission" date="2019-01" db="EMBL/GenBank/DDBJ databases">
        <authorList>
            <person name="Chen W.-M."/>
        </authorList>
    </citation>
    <scope>NUCLEOTIDE SEQUENCE [LARGE SCALE GENOMIC DNA]</scope>
    <source>
        <strain evidence="8 9">FSY-9</strain>
    </source>
</reference>
<evidence type="ECO:0000313" key="8">
    <source>
        <dbReference type="EMBL" id="RVU07637.1"/>
    </source>
</evidence>
<evidence type="ECO:0000259" key="6">
    <source>
        <dbReference type="Pfam" id="PF04376"/>
    </source>
</evidence>
<evidence type="ECO:0000256" key="4">
    <source>
        <dbReference type="HAMAP-Rule" id="MF_00689"/>
    </source>
</evidence>
<dbReference type="PIRSF" id="PIRSF037208">
    <property type="entry name" value="ATE_pro_prd"/>
    <property type="match status" value="1"/>
</dbReference>
<dbReference type="GO" id="GO:0005737">
    <property type="term" value="C:cytoplasm"/>
    <property type="evidence" value="ECO:0007669"/>
    <property type="project" value="UniProtKB-SubCell"/>
</dbReference>
<evidence type="ECO:0000256" key="2">
    <source>
        <dbReference type="ARBA" id="ARBA00022679"/>
    </source>
</evidence>
<dbReference type="GO" id="GO:0071596">
    <property type="term" value="P:ubiquitin-dependent protein catabolic process via the N-end rule pathway"/>
    <property type="evidence" value="ECO:0007669"/>
    <property type="project" value="InterPro"/>
</dbReference>
<dbReference type="InterPro" id="IPR030700">
    <property type="entry name" value="N-end_Aminoacyl_Trfase"/>
</dbReference>
<dbReference type="InterPro" id="IPR016181">
    <property type="entry name" value="Acyl_CoA_acyltransferase"/>
</dbReference>
<dbReference type="Pfam" id="PF04376">
    <property type="entry name" value="ATE_N"/>
    <property type="match status" value="1"/>
</dbReference>
<protein>
    <recommendedName>
        <fullName evidence="4">Aspartate/glutamate leucyltransferase</fullName>
        <ecNumber evidence="4">2.3.2.29</ecNumber>
    </recommendedName>
</protein>
<dbReference type="RefSeq" id="WP_127705188.1">
    <property type="nucleotide sequence ID" value="NZ_SACO01000001.1"/>
</dbReference>
<feature type="domain" description="N-end rule aminoacyl transferase C-terminal" evidence="7">
    <location>
        <begin position="106"/>
        <end position="234"/>
    </location>
</feature>
<gene>
    <name evidence="4" type="primary">bpt</name>
    <name evidence="8" type="ORF">EOE18_00670</name>
</gene>
<feature type="compositionally biased region" description="Low complexity" evidence="5">
    <location>
        <begin position="282"/>
        <end position="294"/>
    </location>
</feature>
<comment type="catalytic activity">
    <reaction evidence="4">
        <text>N-terminal L-aspartyl-[protein] + L-leucyl-tRNA(Leu) = N-terminal L-leucyl-L-aspartyl-[protein] + tRNA(Leu) + H(+)</text>
        <dbReference type="Rhea" id="RHEA:50420"/>
        <dbReference type="Rhea" id="RHEA-COMP:9613"/>
        <dbReference type="Rhea" id="RHEA-COMP:9622"/>
        <dbReference type="Rhea" id="RHEA-COMP:12669"/>
        <dbReference type="Rhea" id="RHEA-COMP:12674"/>
        <dbReference type="ChEBI" id="CHEBI:15378"/>
        <dbReference type="ChEBI" id="CHEBI:64720"/>
        <dbReference type="ChEBI" id="CHEBI:78442"/>
        <dbReference type="ChEBI" id="CHEBI:78494"/>
        <dbReference type="ChEBI" id="CHEBI:133042"/>
        <dbReference type="EC" id="2.3.2.29"/>
    </reaction>
</comment>
<name>A0A3S2VWJ4_9SPHN</name>
<dbReference type="HAMAP" id="MF_00689">
    <property type="entry name" value="Bpt"/>
    <property type="match status" value="1"/>
</dbReference>
<evidence type="ECO:0000259" key="7">
    <source>
        <dbReference type="Pfam" id="PF04377"/>
    </source>
</evidence>
<dbReference type="Pfam" id="PF04377">
    <property type="entry name" value="ATE_C"/>
    <property type="match status" value="1"/>
</dbReference>
<dbReference type="EC" id="2.3.2.29" evidence="4"/>
<keyword evidence="1 4" id="KW-0963">Cytoplasm</keyword>
<comment type="catalytic activity">
    <reaction evidence="4">
        <text>N-terminal L-glutamyl-[protein] + L-leucyl-tRNA(Leu) = N-terminal L-leucyl-L-glutamyl-[protein] + tRNA(Leu) + H(+)</text>
        <dbReference type="Rhea" id="RHEA:50412"/>
        <dbReference type="Rhea" id="RHEA-COMP:9613"/>
        <dbReference type="Rhea" id="RHEA-COMP:9622"/>
        <dbReference type="Rhea" id="RHEA-COMP:12664"/>
        <dbReference type="Rhea" id="RHEA-COMP:12668"/>
        <dbReference type="ChEBI" id="CHEBI:15378"/>
        <dbReference type="ChEBI" id="CHEBI:64721"/>
        <dbReference type="ChEBI" id="CHEBI:78442"/>
        <dbReference type="ChEBI" id="CHEBI:78494"/>
        <dbReference type="ChEBI" id="CHEBI:133041"/>
        <dbReference type="EC" id="2.3.2.29"/>
    </reaction>
</comment>
<dbReference type="NCBIfam" id="NF002343">
    <property type="entry name" value="PRK01305.1-4"/>
    <property type="match status" value="1"/>
</dbReference>
<dbReference type="GO" id="GO:0004057">
    <property type="term" value="F:arginyl-tRNA--protein transferase activity"/>
    <property type="evidence" value="ECO:0007669"/>
    <property type="project" value="InterPro"/>
</dbReference>